<name>A0A803XSK3_MELGA</name>
<sequence length="130" mass="15138">MEESKKARQKALLHLLHSSAMPRKNPRAPYSLEIMDDIRRVAPSKLGHRDIDLLIVVLDVNLDIFMQFQLPSERRIQRAVQNTPVEQPRLPSCWSDPRKQRMPRGISQRVSRKVNCLRVLTFCSWAVPQT</sequence>
<reference evidence="2 3" key="1">
    <citation type="journal article" date="2010" name="PLoS Biol.">
        <title>Multi-platform next-generation sequencing of the domestic turkey (Meleagris gallopavo): genome assembly and analysis.</title>
        <authorList>
            <person name="Dalloul R.A."/>
            <person name="Long J.A."/>
            <person name="Zimin A.V."/>
            <person name="Aslam L."/>
            <person name="Beal K."/>
            <person name="Blomberg L.A."/>
            <person name="Bouffard P."/>
            <person name="Burt D.W."/>
            <person name="Crasta O."/>
            <person name="Crooijmans R.P."/>
            <person name="Cooper K."/>
            <person name="Coulombe R.A."/>
            <person name="De S."/>
            <person name="Delany M.E."/>
            <person name="Dodgson J.B."/>
            <person name="Dong J.J."/>
            <person name="Evans C."/>
            <person name="Frederickson K.M."/>
            <person name="Flicek P."/>
            <person name="Florea L."/>
            <person name="Folkerts O."/>
            <person name="Groenen M.A."/>
            <person name="Harkins T.T."/>
            <person name="Herrero J."/>
            <person name="Hoffmann S."/>
            <person name="Megens H.J."/>
            <person name="Jiang A."/>
            <person name="de Jong P."/>
            <person name="Kaiser P."/>
            <person name="Kim H."/>
            <person name="Kim K.W."/>
            <person name="Kim S."/>
            <person name="Langenberger D."/>
            <person name="Lee M.K."/>
            <person name="Lee T."/>
            <person name="Mane S."/>
            <person name="Marcais G."/>
            <person name="Marz M."/>
            <person name="McElroy A.P."/>
            <person name="Modise T."/>
            <person name="Nefedov M."/>
            <person name="Notredame C."/>
            <person name="Paton I.R."/>
            <person name="Payne W.S."/>
            <person name="Pertea G."/>
            <person name="Prickett D."/>
            <person name="Puiu D."/>
            <person name="Qioa D."/>
            <person name="Raineri E."/>
            <person name="Ruffier M."/>
            <person name="Salzberg S.L."/>
            <person name="Schatz M.C."/>
            <person name="Scheuring C."/>
            <person name="Schmidt C.J."/>
            <person name="Schroeder S."/>
            <person name="Searle S.M."/>
            <person name="Smith E.J."/>
            <person name="Smith J."/>
            <person name="Sonstegard T.S."/>
            <person name="Stadler P.F."/>
            <person name="Tafer H."/>
            <person name="Tu Z.J."/>
            <person name="Van Tassell C.P."/>
            <person name="Vilella A.J."/>
            <person name="Williams K.P."/>
            <person name="Yorke J.A."/>
            <person name="Zhang L."/>
            <person name="Zhang H.B."/>
            <person name="Zhang X."/>
            <person name="Zhang Y."/>
            <person name="Reed K.M."/>
        </authorList>
    </citation>
    <scope>NUCLEOTIDE SEQUENCE [LARGE SCALE GENOMIC DNA]</scope>
</reference>
<dbReference type="Ensembl" id="ENSMGAT00000029067.1">
    <property type="protein sequence ID" value="ENSMGAP00000022499.1"/>
    <property type="gene ID" value="ENSMGAG00000018744.1"/>
</dbReference>
<evidence type="ECO:0000313" key="2">
    <source>
        <dbReference type="Ensembl" id="ENSMGAP00000022499.1"/>
    </source>
</evidence>
<dbReference type="InParanoid" id="A0A803XSK3"/>
<evidence type="ECO:0000256" key="1">
    <source>
        <dbReference type="SAM" id="MobiDB-lite"/>
    </source>
</evidence>
<protein>
    <submittedName>
        <fullName evidence="2">Uncharacterized protein</fullName>
    </submittedName>
</protein>
<evidence type="ECO:0000313" key="3">
    <source>
        <dbReference type="Proteomes" id="UP000001645"/>
    </source>
</evidence>
<keyword evidence="3" id="KW-1185">Reference proteome</keyword>
<reference evidence="2" key="3">
    <citation type="submission" date="2025-09" db="UniProtKB">
        <authorList>
            <consortium name="Ensembl"/>
        </authorList>
    </citation>
    <scope>IDENTIFICATION</scope>
</reference>
<reference evidence="2" key="2">
    <citation type="submission" date="2025-08" db="UniProtKB">
        <authorList>
            <consortium name="Ensembl"/>
        </authorList>
    </citation>
    <scope>IDENTIFICATION</scope>
</reference>
<dbReference type="AlphaFoldDB" id="A0A803XSK3"/>
<organism evidence="2 3">
    <name type="scientific">Meleagris gallopavo</name>
    <name type="common">Wild turkey</name>
    <dbReference type="NCBI Taxonomy" id="9103"/>
    <lineage>
        <taxon>Eukaryota</taxon>
        <taxon>Metazoa</taxon>
        <taxon>Chordata</taxon>
        <taxon>Craniata</taxon>
        <taxon>Vertebrata</taxon>
        <taxon>Euteleostomi</taxon>
        <taxon>Archelosauria</taxon>
        <taxon>Archosauria</taxon>
        <taxon>Dinosauria</taxon>
        <taxon>Saurischia</taxon>
        <taxon>Theropoda</taxon>
        <taxon>Coelurosauria</taxon>
        <taxon>Aves</taxon>
        <taxon>Neognathae</taxon>
        <taxon>Galloanserae</taxon>
        <taxon>Galliformes</taxon>
        <taxon>Phasianidae</taxon>
        <taxon>Meleagridinae</taxon>
        <taxon>Meleagris</taxon>
    </lineage>
</organism>
<accession>A0A803XSK3</accession>
<proteinExistence type="predicted"/>
<feature type="region of interest" description="Disordered" evidence="1">
    <location>
        <begin position="87"/>
        <end position="106"/>
    </location>
</feature>
<dbReference type="Proteomes" id="UP000001645">
    <property type="component" value="Chromosome 11"/>
</dbReference>